<keyword evidence="1" id="KW-0472">Membrane</keyword>
<dbReference type="EMBL" id="BKCN01000012">
    <property type="protein sequence ID" value="GER04657.1"/>
    <property type="molecule type" value="Genomic_DNA"/>
</dbReference>
<organism evidence="2 3">
    <name type="scientific">Iodidimonas nitroreducens</name>
    <dbReference type="NCBI Taxonomy" id="1236968"/>
    <lineage>
        <taxon>Bacteria</taxon>
        <taxon>Pseudomonadati</taxon>
        <taxon>Pseudomonadota</taxon>
        <taxon>Alphaproteobacteria</taxon>
        <taxon>Iodidimonadales</taxon>
        <taxon>Iodidimonadaceae</taxon>
        <taxon>Iodidimonas</taxon>
    </lineage>
</organism>
<keyword evidence="1" id="KW-1133">Transmembrane helix</keyword>
<dbReference type="InterPro" id="IPR012902">
    <property type="entry name" value="N_methyl_site"/>
</dbReference>
<protein>
    <submittedName>
        <fullName evidence="2">Type II secretion system protein J</fullName>
    </submittedName>
</protein>
<evidence type="ECO:0000313" key="2">
    <source>
        <dbReference type="EMBL" id="GER04657.1"/>
    </source>
</evidence>
<name>A0A5A7N9Q4_9PROT</name>
<sequence length="222" mass="24232">MMRQARSTQAGFTLVELIVALTLVGLLSAGLFTALRFTSKAWFAGEARISQSIDADAVRSFIRHSLSRAQAISISHNGKDQAPSFVGDRTSLSFASTMPMGVGIGGLYLFQLESGPAGASFTIDWALIRPDRLIAIEDGRERPRLLFTDNPYVEFRYFGLSDDDLNAGLSPRWYDRWQGSFRLPQLVEMRFLDAGGAAVAPDLIIAPMMAPSRDRGPGIGSN</sequence>
<accession>A0A5A7N9Q4</accession>
<dbReference type="PROSITE" id="PS00409">
    <property type="entry name" value="PROKAR_NTER_METHYL"/>
    <property type="match status" value="1"/>
</dbReference>
<dbReference type="Pfam" id="PF07963">
    <property type="entry name" value="N_methyl"/>
    <property type="match status" value="1"/>
</dbReference>
<dbReference type="RefSeq" id="WP_042085483.1">
    <property type="nucleotide sequence ID" value="NZ_BKCN01000012.1"/>
</dbReference>
<evidence type="ECO:0000256" key="1">
    <source>
        <dbReference type="SAM" id="Phobius"/>
    </source>
</evidence>
<comment type="caution">
    <text evidence="2">The sequence shown here is derived from an EMBL/GenBank/DDBJ whole genome shotgun (WGS) entry which is preliminary data.</text>
</comment>
<reference evidence="2 3" key="1">
    <citation type="submission" date="2019-09" db="EMBL/GenBank/DDBJ databases">
        <title>NBRP : Genome information of microbial organism related human and environment.</title>
        <authorList>
            <person name="Hattori M."/>
            <person name="Oshima K."/>
            <person name="Inaba H."/>
            <person name="Suda W."/>
            <person name="Sakamoto M."/>
            <person name="Iino T."/>
            <person name="Kitahara M."/>
            <person name="Oshida Y."/>
            <person name="Iida T."/>
            <person name="Kudo T."/>
            <person name="Itoh T."/>
            <person name="Ohkuma M."/>
        </authorList>
    </citation>
    <scope>NUCLEOTIDE SEQUENCE [LARGE SCALE GENOMIC DNA]</scope>
    <source>
        <strain evidence="2 3">Q-1</strain>
    </source>
</reference>
<dbReference type="Proteomes" id="UP000324996">
    <property type="component" value="Unassembled WGS sequence"/>
</dbReference>
<evidence type="ECO:0000313" key="3">
    <source>
        <dbReference type="Proteomes" id="UP000324996"/>
    </source>
</evidence>
<gene>
    <name evidence="2" type="primary">xpsJ</name>
    <name evidence="2" type="ORF">JCM17846_23390</name>
</gene>
<dbReference type="AlphaFoldDB" id="A0A5A7N9Q4"/>
<proteinExistence type="predicted"/>
<feature type="transmembrane region" description="Helical" evidence="1">
    <location>
        <begin position="12"/>
        <end position="35"/>
    </location>
</feature>
<keyword evidence="3" id="KW-1185">Reference proteome</keyword>
<keyword evidence="1" id="KW-0812">Transmembrane</keyword>
<dbReference type="NCBIfam" id="TIGR02532">
    <property type="entry name" value="IV_pilin_GFxxxE"/>
    <property type="match status" value="1"/>
</dbReference>